<keyword evidence="1" id="KW-1133">Transmembrane helix</keyword>
<feature type="transmembrane region" description="Helical" evidence="1">
    <location>
        <begin position="212"/>
        <end position="230"/>
    </location>
</feature>
<dbReference type="InterPro" id="IPR036890">
    <property type="entry name" value="HATPase_C_sf"/>
</dbReference>
<dbReference type="PANTHER" id="PTHR34220:SF7">
    <property type="entry name" value="SENSOR HISTIDINE KINASE YPDA"/>
    <property type="match status" value="1"/>
</dbReference>
<feature type="transmembrane region" description="Helical" evidence="1">
    <location>
        <begin position="22"/>
        <end position="41"/>
    </location>
</feature>
<evidence type="ECO:0000313" key="4">
    <source>
        <dbReference type="Proteomes" id="UP001501757"/>
    </source>
</evidence>
<comment type="caution">
    <text evidence="3">The sequence shown here is derived from an EMBL/GenBank/DDBJ whole genome shotgun (WGS) entry which is preliminary data.</text>
</comment>
<feature type="transmembrane region" description="Helical" evidence="1">
    <location>
        <begin position="161"/>
        <end position="184"/>
    </location>
</feature>
<reference evidence="3 4" key="1">
    <citation type="journal article" date="2019" name="Int. J. Syst. Evol. Microbiol.">
        <title>The Global Catalogue of Microorganisms (GCM) 10K type strain sequencing project: providing services to taxonomists for standard genome sequencing and annotation.</title>
        <authorList>
            <consortium name="The Broad Institute Genomics Platform"/>
            <consortium name="The Broad Institute Genome Sequencing Center for Infectious Disease"/>
            <person name="Wu L."/>
            <person name="Ma J."/>
        </authorList>
    </citation>
    <scope>NUCLEOTIDE SEQUENCE [LARGE SCALE GENOMIC DNA]</scope>
    <source>
        <strain evidence="3 4">JCM 13378</strain>
    </source>
</reference>
<sequence>MTTQPPEPVIAIMLKALSFQPFYKLQPVLPVLVAILVEALVRLHGYAPEQYDDYIQLRGGWALYLTTTGQLLLESLPLMAVQWWLAGHSDWRGYLVWAAGFVMYPALSLMAQNGWPSAQPLLFGGQFWLLTAGLSLLYWLHRAYQQSADMLRSPTWWRYMLSLDAALLLCLGGWVLLMSGMFVYNPDPMHNQPLEPRLDPGQMLSQWPLTLYYGWQFGLLAGIIFVYYWVNRYVLIRRVLAHQGVYPFLLCSAVWLLLSYPLFGALVLQLPLNIAEQSLLPSENHLPFDTLNLLVAGIIWALSTPLILAFERQHNAREVAELTQVQTLAELKMLQQQVNPHFLFNTLNSLYALCLTQSALAAPMLLKLADLLRYVVYQGQKSRVALRDDLAYLQNYLELQQLRVTRRCKIVTDIQIAEGDWQIAPLLLIMLVENAFKHGAEVSQGECDIHLSLCIQAGHLAFECSNSLPEATPDAPTGIGLTNLQRRLQLGYAGAFTLRSERQGQRWVARLEMDL</sequence>
<gene>
    <name evidence="3" type="ORF">GCM10009092_30060</name>
</gene>
<feature type="transmembrane region" description="Helical" evidence="1">
    <location>
        <begin position="61"/>
        <end position="85"/>
    </location>
</feature>
<feature type="transmembrane region" description="Helical" evidence="1">
    <location>
        <begin position="94"/>
        <end position="115"/>
    </location>
</feature>
<keyword evidence="1" id="KW-0812">Transmembrane</keyword>
<dbReference type="InterPro" id="IPR050640">
    <property type="entry name" value="Bact_2-comp_sensor_kinase"/>
</dbReference>
<name>A0ABN0XGK7_9ALTE</name>
<feature type="transmembrane region" description="Helical" evidence="1">
    <location>
        <begin position="245"/>
        <end position="270"/>
    </location>
</feature>
<feature type="domain" description="Signal transduction histidine kinase internal region" evidence="2">
    <location>
        <begin position="329"/>
        <end position="407"/>
    </location>
</feature>
<keyword evidence="4" id="KW-1185">Reference proteome</keyword>
<keyword evidence="1" id="KW-0472">Membrane</keyword>
<evidence type="ECO:0000313" key="3">
    <source>
        <dbReference type="EMBL" id="GAA0363633.1"/>
    </source>
</evidence>
<evidence type="ECO:0000256" key="1">
    <source>
        <dbReference type="SAM" id="Phobius"/>
    </source>
</evidence>
<dbReference type="RefSeq" id="WP_343846017.1">
    <property type="nucleotide sequence ID" value="NZ_BAAAEI010000017.1"/>
</dbReference>
<dbReference type="EMBL" id="BAAAEI010000017">
    <property type="protein sequence ID" value="GAA0363633.1"/>
    <property type="molecule type" value="Genomic_DNA"/>
</dbReference>
<dbReference type="InterPro" id="IPR010559">
    <property type="entry name" value="Sig_transdc_His_kin_internal"/>
</dbReference>
<dbReference type="Proteomes" id="UP001501757">
    <property type="component" value="Unassembled WGS sequence"/>
</dbReference>
<protein>
    <recommendedName>
        <fullName evidence="2">Signal transduction histidine kinase internal region domain-containing protein</fullName>
    </recommendedName>
</protein>
<dbReference type="PANTHER" id="PTHR34220">
    <property type="entry name" value="SENSOR HISTIDINE KINASE YPDA"/>
    <property type="match status" value="1"/>
</dbReference>
<feature type="transmembrane region" description="Helical" evidence="1">
    <location>
        <begin position="290"/>
        <end position="310"/>
    </location>
</feature>
<accession>A0ABN0XGK7</accession>
<dbReference type="Pfam" id="PF06580">
    <property type="entry name" value="His_kinase"/>
    <property type="match status" value="1"/>
</dbReference>
<organism evidence="3 4">
    <name type="scientific">Bowmanella denitrificans</name>
    <dbReference type="NCBI Taxonomy" id="366582"/>
    <lineage>
        <taxon>Bacteria</taxon>
        <taxon>Pseudomonadati</taxon>
        <taxon>Pseudomonadota</taxon>
        <taxon>Gammaproteobacteria</taxon>
        <taxon>Alteromonadales</taxon>
        <taxon>Alteromonadaceae</taxon>
        <taxon>Bowmanella</taxon>
    </lineage>
</organism>
<dbReference type="SUPFAM" id="SSF55874">
    <property type="entry name" value="ATPase domain of HSP90 chaperone/DNA topoisomerase II/histidine kinase"/>
    <property type="match status" value="1"/>
</dbReference>
<dbReference type="Gene3D" id="3.30.565.10">
    <property type="entry name" value="Histidine kinase-like ATPase, C-terminal domain"/>
    <property type="match status" value="1"/>
</dbReference>
<feature type="transmembrane region" description="Helical" evidence="1">
    <location>
        <begin position="121"/>
        <end position="140"/>
    </location>
</feature>
<evidence type="ECO:0000259" key="2">
    <source>
        <dbReference type="Pfam" id="PF06580"/>
    </source>
</evidence>
<proteinExistence type="predicted"/>